<dbReference type="Pfam" id="PF00144">
    <property type="entry name" value="Beta-lactamase"/>
    <property type="match status" value="1"/>
</dbReference>
<protein>
    <submittedName>
        <fullName evidence="3">D-alanyl-D-alanine carboxypeptidase</fullName>
    </submittedName>
</protein>
<dbReference type="InterPro" id="IPR012338">
    <property type="entry name" value="Beta-lactam/transpept-like"/>
</dbReference>
<reference evidence="3 4" key="1">
    <citation type="submission" date="2015-11" db="EMBL/GenBank/DDBJ databases">
        <title>Genomic analysis of 38 Legionella species identifies large and diverse effector repertoires.</title>
        <authorList>
            <person name="Burstein D."/>
            <person name="Amaro F."/>
            <person name="Zusman T."/>
            <person name="Lifshitz Z."/>
            <person name="Cohen O."/>
            <person name="Gilbert J.A."/>
            <person name="Pupko T."/>
            <person name="Shuman H.A."/>
            <person name="Segal G."/>
        </authorList>
    </citation>
    <scope>NUCLEOTIDE SEQUENCE [LARGE SCALE GENOMIC DNA]</scope>
    <source>
        <strain evidence="3 4">ATCC 51914</strain>
    </source>
</reference>
<dbReference type="PANTHER" id="PTHR46825">
    <property type="entry name" value="D-ALANYL-D-ALANINE-CARBOXYPEPTIDASE/ENDOPEPTIDASE AMPH"/>
    <property type="match status" value="1"/>
</dbReference>
<dbReference type="OrthoDB" id="9799367at2"/>
<evidence type="ECO:0000313" key="3">
    <source>
        <dbReference type="EMBL" id="KTD82503.1"/>
    </source>
</evidence>
<evidence type="ECO:0000313" key="4">
    <source>
        <dbReference type="Proteomes" id="UP000054729"/>
    </source>
</evidence>
<keyword evidence="4" id="KW-1185">Reference proteome</keyword>
<dbReference type="InterPro" id="IPR001466">
    <property type="entry name" value="Beta-lactam-related"/>
</dbReference>
<feature type="domain" description="Beta-lactamase-related" evidence="2">
    <location>
        <begin position="88"/>
        <end position="388"/>
    </location>
</feature>
<dbReference type="STRING" id="66969.Lwal_0620"/>
<sequence>MFVCSRLLTFISILFLSALISATHASSTKNELALKIQKEMKRYFKEYQDEEKFTALAVSIRVPHSENNDSEEVLNFVKGTMGQPPLDQKITTNNLFDIGSITKSFTALILLQLQSEGVLSLDDPLGKWLPHYENWSKVTIRHLLNMTSGIPNYSDNSEFWMQMEHNLGKVWTDEELLTYAHPEKAIETDRPSLYEYSNSNYILAALVIEKATQDTFENQLKKRIFDKTNFLQNTYYPAGPNGVNVGHAIKDRKAHGYYYDEGAKNVVDIIDSDLSWAAGAGAIVANTEDVARWVQLLYHGLLIQPEYREQALSEMKSVVSMNTGLPISNVTENDPGGFGLGVGYAFDKKSNNRFWVYQGSTLGYRVMYIWSACNDVSVVAALNSKGGDGKPGSKMGNHIFDLDLTLYKKIMKVYPELRCVNH</sequence>
<accession>A0A0W1AME3</accession>
<dbReference type="SUPFAM" id="SSF56601">
    <property type="entry name" value="beta-lactamase/transpeptidase-like"/>
    <property type="match status" value="1"/>
</dbReference>
<keyword evidence="1" id="KW-0732">Signal</keyword>
<dbReference type="EMBL" id="LNZB01000011">
    <property type="protein sequence ID" value="KTD82503.1"/>
    <property type="molecule type" value="Genomic_DNA"/>
</dbReference>
<feature type="signal peptide" evidence="1">
    <location>
        <begin position="1"/>
        <end position="25"/>
    </location>
</feature>
<keyword evidence="3" id="KW-0378">Hydrolase</keyword>
<evidence type="ECO:0000256" key="1">
    <source>
        <dbReference type="SAM" id="SignalP"/>
    </source>
</evidence>
<dbReference type="AlphaFoldDB" id="A0A0W1AME3"/>
<name>A0A0W1AME3_9GAMM</name>
<proteinExistence type="predicted"/>
<comment type="caution">
    <text evidence="3">The sequence shown here is derived from an EMBL/GenBank/DDBJ whole genome shotgun (WGS) entry which is preliminary data.</text>
</comment>
<dbReference type="InterPro" id="IPR050491">
    <property type="entry name" value="AmpC-like"/>
</dbReference>
<gene>
    <name evidence="3" type="ORF">Lwal_0620</name>
</gene>
<evidence type="ECO:0000259" key="2">
    <source>
        <dbReference type="Pfam" id="PF00144"/>
    </source>
</evidence>
<keyword evidence="3" id="KW-0645">Protease</keyword>
<dbReference type="GO" id="GO:0004180">
    <property type="term" value="F:carboxypeptidase activity"/>
    <property type="evidence" value="ECO:0007669"/>
    <property type="project" value="UniProtKB-KW"/>
</dbReference>
<feature type="chain" id="PRO_5006919896" evidence="1">
    <location>
        <begin position="26"/>
        <end position="422"/>
    </location>
</feature>
<dbReference type="Gene3D" id="3.40.710.10">
    <property type="entry name" value="DD-peptidase/beta-lactamase superfamily"/>
    <property type="match status" value="1"/>
</dbReference>
<dbReference type="PANTHER" id="PTHR46825:SF7">
    <property type="entry name" value="D-ALANYL-D-ALANINE CARBOXYPEPTIDASE"/>
    <property type="match status" value="1"/>
</dbReference>
<organism evidence="3 4">
    <name type="scientific">Legionella waltersii</name>
    <dbReference type="NCBI Taxonomy" id="66969"/>
    <lineage>
        <taxon>Bacteria</taxon>
        <taxon>Pseudomonadati</taxon>
        <taxon>Pseudomonadota</taxon>
        <taxon>Gammaproteobacteria</taxon>
        <taxon>Legionellales</taxon>
        <taxon>Legionellaceae</taxon>
        <taxon>Legionella</taxon>
    </lineage>
</organism>
<dbReference type="RefSeq" id="WP_058479455.1">
    <property type="nucleotide sequence ID" value="NZ_CAAAIQ010000027.1"/>
</dbReference>
<dbReference type="PATRIC" id="fig|66969.6.peg.667"/>
<dbReference type="Proteomes" id="UP000054729">
    <property type="component" value="Unassembled WGS sequence"/>
</dbReference>
<keyword evidence="3" id="KW-0121">Carboxypeptidase</keyword>